<evidence type="ECO:0000313" key="1">
    <source>
        <dbReference type="EMBL" id="EDP21287.1"/>
    </source>
</evidence>
<name>A8SCN2_9FIRM</name>
<sequence length="58" mass="6937">MHLYYSKNLVKINQLRSFSTTKNFHHFCAEFPTPWIQEFFARKKTTALVYAVVFSAFM</sequence>
<evidence type="ECO:0000313" key="2">
    <source>
        <dbReference type="Proteomes" id="UP000005945"/>
    </source>
</evidence>
<reference evidence="1 2" key="1">
    <citation type="submission" date="2007-09" db="EMBL/GenBank/DDBJ databases">
        <title>Draft genome sequence of Faecalibacterium prausnitzii M21/2.</title>
        <authorList>
            <person name="Sudarsanam P."/>
            <person name="Ley R."/>
            <person name="Guruge J."/>
            <person name="Turnbaugh P.J."/>
            <person name="Mahowald M."/>
            <person name="Liep D."/>
            <person name="Gordon J."/>
        </authorList>
    </citation>
    <scope>NUCLEOTIDE SEQUENCE [LARGE SCALE GENOMIC DNA]</scope>
    <source>
        <strain evidence="1 2">M21/2</strain>
    </source>
</reference>
<comment type="caution">
    <text evidence="1">The sequence shown here is derived from an EMBL/GenBank/DDBJ whole genome shotgun (WGS) entry which is preliminary data.</text>
</comment>
<dbReference type="AlphaFoldDB" id="A8SCN2"/>
<accession>A8SCN2</accession>
<dbReference type="HOGENOM" id="CLU_2972762_0_0_9"/>
<protein>
    <submittedName>
        <fullName evidence="1">Uncharacterized protein</fullName>
    </submittedName>
</protein>
<dbReference type="Proteomes" id="UP000005945">
    <property type="component" value="Unassembled WGS sequence"/>
</dbReference>
<organism evidence="1 2">
    <name type="scientific">Faecalibacterium prausnitzii M21/2</name>
    <dbReference type="NCBI Taxonomy" id="411485"/>
    <lineage>
        <taxon>Bacteria</taxon>
        <taxon>Bacillati</taxon>
        <taxon>Bacillota</taxon>
        <taxon>Clostridia</taxon>
        <taxon>Eubacteriales</taxon>
        <taxon>Oscillospiraceae</taxon>
        <taxon>Faecalibacterium</taxon>
    </lineage>
</organism>
<reference evidence="1 2" key="2">
    <citation type="submission" date="2007-09" db="EMBL/GenBank/DDBJ databases">
        <authorList>
            <person name="Fulton L."/>
            <person name="Clifton S."/>
            <person name="Fulton B."/>
            <person name="Xu J."/>
            <person name="Minx P."/>
            <person name="Pepin K.H."/>
            <person name="Johnson M."/>
            <person name="Thiruvilangam P."/>
            <person name="Bhonagiri V."/>
            <person name="Nash W.E."/>
            <person name="Mardis E.R."/>
            <person name="Wilson R.K."/>
        </authorList>
    </citation>
    <scope>NUCLEOTIDE SEQUENCE [LARGE SCALE GENOMIC DNA]</scope>
    <source>
        <strain evidence="1 2">M21/2</strain>
    </source>
</reference>
<dbReference type="EMBL" id="ABED02000027">
    <property type="protein sequence ID" value="EDP21287.1"/>
    <property type="molecule type" value="Genomic_DNA"/>
</dbReference>
<gene>
    <name evidence="1" type="ORF">FAEPRAM212_02014</name>
</gene>
<proteinExistence type="predicted"/>